<keyword evidence="1" id="KW-0732">Signal</keyword>
<dbReference type="PROSITE" id="PS51257">
    <property type="entry name" value="PROKAR_LIPOPROTEIN"/>
    <property type="match status" value="1"/>
</dbReference>
<protein>
    <submittedName>
        <fullName evidence="2">Uncharacterized protein</fullName>
    </submittedName>
</protein>
<sequence length="949" mass="109782">MLMKQNILCLITLLFASIASCENKIQCVDTHHDRAINLNSRISKKETTATREILQTDESKYSANTEVDQLQHQQQSYYGTTASPQELDNQVGDYAELQPYESFKFVVITHKFSRHNQQDATRADFNQETYLANDATLPYAKQNNQLKNTLYQQDQYYIQNELPYSQNEYDLLEQQRYRQQQAVLVENQLQSDLQKAAQQKYVNGNEEKGNYYTHNSNGQLLKYLKTYQVNPTEDQNEKHQNTGRKYLPELGSTQVHTGMSSTYLLEPQHYMNYPKQKEGPNQLMHNGAPMTATVVPPLNYAIRQQHYVPASIEIDDYPIYETSHGSQKNSPAVPQSSQYIDLRHQQQEQQQQQQFVIQNSQSSNADSYNTQVATYAQDNTLDKQQQQHYQMQQQYYVPIALVEQIMTQLLEQAGIKSATGEGVQVRVESSRSEEPLHHFIPPYNETQKFRDSHAGEDLVPASDKYEGFPQKSAYSSISLSSRPRTLLDSYVPSRVIAAQDANRYKERPIKLEGGFLPSKMDFRYFKKRATEEATNSTNGIATDKLLSAVIHQHEVSSNSCRADFVNDHVPNTTDDKVKRAVVNNLGYGTQSNNFFPHNKYYFLPPAKISTSTHFSPTITKLASLSDHYQINDVDELLKEVDKPYDVSQKSRYFSSNASSQNYTQIKFQSIETPQSNTETLSTYKSPISSQYFFSIHPIATNFNLKSTEFYENHHNENNQQYYARTKNVDSSLQNQRDLNIEKYPNTKFENEIRSIQKMIQKYNDEKSTTIQPISYIHSYAEFVEYPKVKPSLNNIHTRQHNKQTSFSEEDFYRTQEKLLSVKPVQFPIAEDNDFNKYARVQLDIVSPKILINSNGNKIIASDLIRDSKQKKINDSNLINIVRSFMNRRSKSFTQKEKTSSKLTPELNYQIPEADNNPHTLLIYNKNPSLIPEIEPMYERITNEKVNLQR</sequence>
<name>A0ABD2X606_9HYME</name>
<evidence type="ECO:0000313" key="3">
    <source>
        <dbReference type="Proteomes" id="UP001627154"/>
    </source>
</evidence>
<gene>
    <name evidence="2" type="ORF">TKK_005938</name>
</gene>
<feature type="signal peptide" evidence="1">
    <location>
        <begin position="1"/>
        <end position="21"/>
    </location>
</feature>
<reference evidence="2 3" key="1">
    <citation type="journal article" date="2024" name="bioRxiv">
        <title>A reference genome for Trichogramma kaykai: A tiny desert-dwelling parasitoid wasp with competing sex-ratio distorters.</title>
        <authorList>
            <person name="Culotta J."/>
            <person name="Lindsey A.R."/>
        </authorList>
    </citation>
    <scope>NUCLEOTIDE SEQUENCE [LARGE SCALE GENOMIC DNA]</scope>
    <source>
        <strain evidence="2 3">KSX58</strain>
    </source>
</reference>
<evidence type="ECO:0000313" key="2">
    <source>
        <dbReference type="EMBL" id="KAL3400793.1"/>
    </source>
</evidence>
<organism evidence="2 3">
    <name type="scientific">Trichogramma kaykai</name>
    <dbReference type="NCBI Taxonomy" id="54128"/>
    <lineage>
        <taxon>Eukaryota</taxon>
        <taxon>Metazoa</taxon>
        <taxon>Ecdysozoa</taxon>
        <taxon>Arthropoda</taxon>
        <taxon>Hexapoda</taxon>
        <taxon>Insecta</taxon>
        <taxon>Pterygota</taxon>
        <taxon>Neoptera</taxon>
        <taxon>Endopterygota</taxon>
        <taxon>Hymenoptera</taxon>
        <taxon>Apocrita</taxon>
        <taxon>Proctotrupomorpha</taxon>
        <taxon>Chalcidoidea</taxon>
        <taxon>Trichogrammatidae</taxon>
        <taxon>Trichogramma</taxon>
    </lineage>
</organism>
<proteinExistence type="predicted"/>
<dbReference type="EMBL" id="JBJJXI010000050">
    <property type="protein sequence ID" value="KAL3400793.1"/>
    <property type="molecule type" value="Genomic_DNA"/>
</dbReference>
<keyword evidence="3" id="KW-1185">Reference proteome</keyword>
<feature type="chain" id="PRO_5044835086" evidence="1">
    <location>
        <begin position="22"/>
        <end position="949"/>
    </location>
</feature>
<comment type="caution">
    <text evidence="2">The sequence shown here is derived from an EMBL/GenBank/DDBJ whole genome shotgun (WGS) entry which is preliminary data.</text>
</comment>
<evidence type="ECO:0000256" key="1">
    <source>
        <dbReference type="SAM" id="SignalP"/>
    </source>
</evidence>
<dbReference type="Proteomes" id="UP001627154">
    <property type="component" value="Unassembled WGS sequence"/>
</dbReference>
<dbReference type="AlphaFoldDB" id="A0ABD2X606"/>
<accession>A0ABD2X606</accession>